<sequence>MERKDKKLYVYTTAFRQPVWVHKLNEEFSLPFAIKMSAIVYCLVILVLAWFLLGFIPYLDWGWRFMAAAFTGWKLGNLLADYKLDGKTLFRFIYEYLIFWKEYDSQRKKIYICKGIKYEKVRSIKRGIIK</sequence>
<protein>
    <recommendedName>
        <fullName evidence="6">TcpE family protein</fullName>
    </recommendedName>
</protein>
<accession>A0A133RZ73</accession>
<keyword evidence="1" id="KW-1133">Transmembrane helix</keyword>
<reference evidence="2 4" key="1">
    <citation type="submission" date="2016-01" db="EMBL/GenBank/DDBJ databases">
        <authorList>
            <person name="Oliw E.H."/>
        </authorList>
    </citation>
    <scope>NUCLEOTIDE SEQUENCE [LARGE SCALE GENOMIC DNA]</scope>
    <source>
        <strain evidence="2 4">CMW7705B</strain>
    </source>
</reference>
<name>A0A133RZ73_STRMT</name>
<dbReference type="InterPro" id="IPR025608">
    <property type="entry name" value="TcpE"/>
</dbReference>
<dbReference type="EMBL" id="SWFJ01000004">
    <property type="protein sequence ID" value="TKD52419.1"/>
    <property type="molecule type" value="Genomic_DNA"/>
</dbReference>
<keyword evidence="1" id="KW-0812">Transmembrane</keyword>
<evidence type="ECO:0000313" key="2">
    <source>
        <dbReference type="EMBL" id="KXA60740.1"/>
    </source>
</evidence>
<evidence type="ECO:0000313" key="4">
    <source>
        <dbReference type="Proteomes" id="UP000070065"/>
    </source>
</evidence>
<evidence type="ECO:0008006" key="6">
    <source>
        <dbReference type="Google" id="ProtNLM"/>
    </source>
</evidence>
<reference evidence="3 5" key="2">
    <citation type="submission" date="2019-04" db="EMBL/GenBank/DDBJ databases">
        <title>Genome sequence of Streptococcus mitis strain ColumbLawn.</title>
        <authorList>
            <person name="Mungovan B.A."/>
            <person name="Maclea K.S."/>
        </authorList>
    </citation>
    <scope>NUCLEOTIDE SEQUENCE [LARGE SCALE GENOMIC DNA]</scope>
    <source>
        <strain evidence="3 5">ColumbLawn</strain>
    </source>
</reference>
<dbReference type="Pfam" id="PF12648">
    <property type="entry name" value="TcpE"/>
    <property type="match status" value="1"/>
</dbReference>
<keyword evidence="1" id="KW-0472">Membrane</keyword>
<gene>
    <name evidence="3" type="ORF">FBF73_03665</name>
    <name evidence="2" type="ORF">HMPREF3228_01009</name>
</gene>
<dbReference type="Proteomes" id="UP000070065">
    <property type="component" value="Unassembled WGS sequence"/>
</dbReference>
<dbReference type="AlphaFoldDB" id="A0A133RZ73"/>
<dbReference type="RefSeq" id="WP_060805768.1">
    <property type="nucleotide sequence ID" value="NZ_JAJNSD010000002.1"/>
</dbReference>
<feature type="transmembrane region" description="Helical" evidence="1">
    <location>
        <begin position="38"/>
        <end position="59"/>
    </location>
</feature>
<dbReference type="Proteomes" id="UP000309542">
    <property type="component" value="Unassembled WGS sequence"/>
</dbReference>
<evidence type="ECO:0000256" key="1">
    <source>
        <dbReference type="SAM" id="Phobius"/>
    </source>
</evidence>
<evidence type="ECO:0000313" key="3">
    <source>
        <dbReference type="EMBL" id="TKD52419.1"/>
    </source>
</evidence>
<proteinExistence type="predicted"/>
<evidence type="ECO:0000313" key="5">
    <source>
        <dbReference type="Proteomes" id="UP000309542"/>
    </source>
</evidence>
<dbReference type="EMBL" id="LRQR01000059">
    <property type="protein sequence ID" value="KXA60740.1"/>
    <property type="molecule type" value="Genomic_DNA"/>
</dbReference>
<organism evidence="2 4">
    <name type="scientific">Streptococcus mitis</name>
    <dbReference type="NCBI Taxonomy" id="28037"/>
    <lineage>
        <taxon>Bacteria</taxon>
        <taxon>Bacillati</taxon>
        <taxon>Bacillota</taxon>
        <taxon>Bacilli</taxon>
        <taxon>Lactobacillales</taxon>
        <taxon>Streptococcaceae</taxon>
        <taxon>Streptococcus</taxon>
        <taxon>Streptococcus mitis group</taxon>
    </lineage>
</organism>
<dbReference type="PATRIC" id="fig|28037.231.peg.999"/>
<comment type="caution">
    <text evidence="2">The sequence shown here is derived from an EMBL/GenBank/DDBJ whole genome shotgun (WGS) entry which is preliminary data.</text>
</comment>